<comment type="caution">
    <text evidence="2">The sequence shown here is derived from an EMBL/GenBank/DDBJ whole genome shotgun (WGS) entry which is preliminary data.</text>
</comment>
<evidence type="ECO:0000313" key="2">
    <source>
        <dbReference type="EMBL" id="KAF5367481.1"/>
    </source>
</evidence>
<dbReference type="EMBL" id="JAACJM010000019">
    <property type="protein sequence ID" value="KAF5367481.1"/>
    <property type="molecule type" value="Genomic_DNA"/>
</dbReference>
<gene>
    <name evidence="2" type="ORF">D9758_003723</name>
</gene>
<feature type="region of interest" description="Disordered" evidence="1">
    <location>
        <begin position="312"/>
        <end position="338"/>
    </location>
</feature>
<feature type="region of interest" description="Disordered" evidence="1">
    <location>
        <begin position="134"/>
        <end position="153"/>
    </location>
</feature>
<name>A0A8H5GMH3_9AGAR</name>
<feature type="compositionally biased region" description="Low complexity" evidence="1">
    <location>
        <begin position="67"/>
        <end position="88"/>
    </location>
</feature>
<evidence type="ECO:0000313" key="3">
    <source>
        <dbReference type="Proteomes" id="UP000559256"/>
    </source>
</evidence>
<reference evidence="2 3" key="1">
    <citation type="journal article" date="2020" name="ISME J.">
        <title>Uncovering the hidden diversity of litter-decomposition mechanisms in mushroom-forming fungi.</title>
        <authorList>
            <person name="Floudas D."/>
            <person name="Bentzer J."/>
            <person name="Ahren D."/>
            <person name="Johansson T."/>
            <person name="Persson P."/>
            <person name="Tunlid A."/>
        </authorList>
    </citation>
    <scope>NUCLEOTIDE SEQUENCE [LARGE SCALE GENOMIC DNA]</scope>
    <source>
        <strain evidence="2 3">CBS 291.85</strain>
    </source>
</reference>
<feature type="compositionally biased region" description="Low complexity" evidence="1">
    <location>
        <begin position="169"/>
        <end position="183"/>
    </location>
</feature>
<feature type="region of interest" description="Disordered" evidence="1">
    <location>
        <begin position="23"/>
        <end position="113"/>
    </location>
</feature>
<evidence type="ECO:0000256" key="1">
    <source>
        <dbReference type="SAM" id="MobiDB-lite"/>
    </source>
</evidence>
<proteinExistence type="predicted"/>
<feature type="compositionally biased region" description="Polar residues" evidence="1">
    <location>
        <begin position="184"/>
        <end position="206"/>
    </location>
</feature>
<sequence length="338" mass="37185">MMRRFCIACKSLSVSTMYNSQVNNPFVSDPTNAQSRYPDIQSSNSPDPNAAQFTSWLQPGSSSSGFQMNQPGVYQQQPQQQYSPPQQQFGNGFVGANGFSSPQLSGGTGYQPSSNFGQMMTGSVHGGAYGYLNGQNNSIPQQQTSYNPAQQQLQSPSYVAALDPYSSIGQGWNGSNQGQGMQSPTSTNPGASGFQSPTTTSTSVTGQRHPRDFIRTHKAEIEAWDQYAWKQMLSSFDELKEAWSARKKEIDGKVGQLQMQMQYSGGGYYAMQYQQEIARLQGLSKEADQHHDSVTASSFQIHEVFQNYRQSGDQASKRRVREASNAALQNLPDWPPAV</sequence>
<feature type="compositionally biased region" description="Polar residues" evidence="1">
    <location>
        <begin position="98"/>
        <end position="113"/>
    </location>
</feature>
<protein>
    <submittedName>
        <fullName evidence="2">Uncharacterized protein</fullName>
    </submittedName>
</protein>
<dbReference type="AlphaFoldDB" id="A0A8H5GMH3"/>
<feature type="region of interest" description="Disordered" evidence="1">
    <location>
        <begin position="169"/>
        <end position="210"/>
    </location>
</feature>
<dbReference type="OrthoDB" id="3253876at2759"/>
<keyword evidence="3" id="KW-1185">Reference proteome</keyword>
<organism evidence="2 3">
    <name type="scientific">Tetrapyrgos nigripes</name>
    <dbReference type="NCBI Taxonomy" id="182062"/>
    <lineage>
        <taxon>Eukaryota</taxon>
        <taxon>Fungi</taxon>
        <taxon>Dikarya</taxon>
        <taxon>Basidiomycota</taxon>
        <taxon>Agaricomycotina</taxon>
        <taxon>Agaricomycetes</taxon>
        <taxon>Agaricomycetidae</taxon>
        <taxon>Agaricales</taxon>
        <taxon>Marasmiineae</taxon>
        <taxon>Marasmiaceae</taxon>
        <taxon>Tetrapyrgos</taxon>
    </lineage>
</organism>
<feature type="compositionally biased region" description="Polar residues" evidence="1">
    <location>
        <begin position="23"/>
        <end position="66"/>
    </location>
</feature>
<accession>A0A8H5GMH3</accession>
<dbReference type="Proteomes" id="UP000559256">
    <property type="component" value="Unassembled WGS sequence"/>
</dbReference>